<keyword evidence="13" id="KW-1185">Reference proteome</keyword>
<sequence length="836" mass="94068">MRSCSELGGNYKSMMYKCGQCNYTFTNAISDKVNEENVNDKLSNECNNGFDNHSDQEDRQRLNIPGNCLERYNAISTIENHNEMEGAKQAFTQNADDLENSKKSQISVLTSANFSAVSFKERKNCFDTNNNTHNQIRKKDNSISFRNNPKTFLNKSKHSPAAVLPPCRICGARASGLHYGVNTCEACKGFFRRALKRPVVFKCPKSKKCDVKGNKRSTCRFCRYKKCLSLGMARESIKTGRYSYKKRTRDTLEVKRLQKWPNPTSGELDLDIVTKSILTAHESLMVSHTDAPSDWIYQKQLEYHNIYLLYKRFGNHPELIPEKVGPSFGHDSSSKTSENKDCQNNSDKSGQQPSPSGSWSQLSSDSGFVDEAVTNRYTSATSNSVDFAKQEDVSKCIDHSKSHTKEQKTETVCVEVDKQYNVAAVKTSEQLSRNGQMCALSCYSCCSLCRDYFPSVDRNHLGKQFSEKDIQRADDFCRCENSQTNYPASFQGQVKRKITDLNIMQTSQDTEKFLHDNTFNNADSTSSVRSYTYSVNCKQCGKRKDVISQDVSFRKIVPTHDSNSSAEDSNTSSDATLNNRSTQGDKPGSGCFDWSFGDKDCDDPHDNIRKHAAAAKPSPPVNNGTNACGWSRVGRWSSSLSVRGESEAEIVQRATTWIQGYVEFAKEIPGFSSLPFQDQSALLKSAWDEVWLLGTFRGYNKTLGVAMTPRGTCVHADEMEAAWGRHYARFAFIMAGIIKRYSLSRQLLILLKAVCIVAPDRCPLSEAEKVSDIHWMVVSCLQRHAEKTQPGNRQIFPRLVSILTSLRELSESARRDVGARSLMCDYNILSQTLMPF</sequence>
<comment type="caution">
    <text evidence="12">The sequence shown here is derived from an EMBL/GenBank/DDBJ whole genome shotgun (WGS) entry which is preliminary data.</text>
</comment>
<evidence type="ECO:0000256" key="2">
    <source>
        <dbReference type="ARBA" id="ARBA00022771"/>
    </source>
</evidence>
<dbReference type="GO" id="GO:0003700">
    <property type="term" value="F:DNA-binding transcription factor activity"/>
    <property type="evidence" value="ECO:0007669"/>
    <property type="project" value="InterPro"/>
</dbReference>
<evidence type="ECO:0000313" key="12">
    <source>
        <dbReference type="EMBL" id="CAG5131857.1"/>
    </source>
</evidence>
<dbReference type="PRINTS" id="PR00047">
    <property type="entry name" value="STROIDFINGER"/>
</dbReference>
<dbReference type="InterPro" id="IPR013088">
    <property type="entry name" value="Znf_NHR/GATA"/>
</dbReference>
<keyword evidence="6" id="KW-0804">Transcription</keyword>
<organism evidence="12 13">
    <name type="scientific">Candidula unifasciata</name>
    <dbReference type="NCBI Taxonomy" id="100452"/>
    <lineage>
        <taxon>Eukaryota</taxon>
        <taxon>Metazoa</taxon>
        <taxon>Spiralia</taxon>
        <taxon>Lophotrochozoa</taxon>
        <taxon>Mollusca</taxon>
        <taxon>Gastropoda</taxon>
        <taxon>Heterobranchia</taxon>
        <taxon>Euthyneura</taxon>
        <taxon>Panpulmonata</taxon>
        <taxon>Eupulmonata</taxon>
        <taxon>Stylommatophora</taxon>
        <taxon>Helicina</taxon>
        <taxon>Helicoidea</taxon>
        <taxon>Geomitridae</taxon>
        <taxon>Candidula</taxon>
    </lineage>
</organism>
<evidence type="ECO:0000256" key="1">
    <source>
        <dbReference type="ARBA" id="ARBA00022723"/>
    </source>
</evidence>
<keyword evidence="7" id="KW-0675">Receptor</keyword>
<dbReference type="GO" id="GO:0008270">
    <property type="term" value="F:zinc ion binding"/>
    <property type="evidence" value="ECO:0007669"/>
    <property type="project" value="UniProtKB-KW"/>
</dbReference>
<evidence type="ECO:0000256" key="9">
    <source>
        <dbReference type="SAM" id="MobiDB-lite"/>
    </source>
</evidence>
<name>A0A8S3ZQU1_9EUPU</name>
<evidence type="ECO:0000256" key="8">
    <source>
        <dbReference type="ARBA" id="ARBA00023242"/>
    </source>
</evidence>
<gene>
    <name evidence="12" type="ORF">CUNI_LOCUS17415</name>
</gene>
<evidence type="ECO:0000256" key="4">
    <source>
        <dbReference type="ARBA" id="ARBA00023015"/>
    </source>
</evidence>
<evidence type="ECO:0000256" key="3">
    <source>
        <dbReference type="ARBA" id="ARBA00022833"/>
    </source>
</evidence>
<dbReference type="InterPro" id="IPR000536">
    <property type="entry name" value="Nucl_hrmn_rcpt_lig-bd"/>
</dbReference>
<feature type="compositionally biased region" description="Low complexity" evidence="9">
    <location>
        <begin position="562"/>
        <end position="576"/>
    </location>
</feature>
<dbReference type="GO" id="GO:0043565">
    <property type="term" value="F:sequence-specific DNA binding"/>
    <property type="evidence" value="ECO:0007669"/>
    <property type="project" value="InterPro"/>
</dbReference>
<evidence type="ECO:0000259" key="11">
    <source>
        <dbReference type="PROSITE" id="PS51843"/>
    </source>
</evidence>
<dbReference type="Gene3D" id="1.10.565.10">
    <property type="entry name" value="Retinoid X Receptor"/>
    <property type="match status" value="1"/>
</dbReference>
<dbReference type="SMART" id="SM00399">
    <property type="entry name" value="ZnF_C4"/>
    <property type="match status" value="1"/>
</dbReference>
<keyword evidence="4" id="KW-0805">Transcription regulation</keyword>
<dbReference type="SUPFAM" id="SSF48508">
    <property type="entry name" value="Nuclear receptor ligand-binding domain"/>
    <property type="match status" value="1"/>
</dbReference>
<dbReference type="SMART" id="SM00430">
    <property type="entry name" value="HOLI"/>
    <property type="match status" value="1"/>
</dbReference>
<dbReference type="Pfam" id="PF00105">
    <property type="entry name" value="zf-C4"/>
    <property type="match status" value="1"/>
</dbReference>
<dbReference type="InterPro" id="IPR001628">
    <property type="entry name" value="Znf_hrmn_rcpt"/>
</dbReference>
<feature type="domain" description="Nuclear receptor" evidence="10">
    <location>
        <begin position="164"/>
        <end position="239"/>
    </location>
</feature>
<dbReference type="Pfam" id="PF00104">
    <property type="entry name" value="Hormone_recep"/>
    <property type="match status" value="1"/>
</dbReference>
<evidence type="ECO:0000256" key="5">
    <source>
        <dbReference type="ARBA" id="ARBA00023125"/>
    </source>
</evidence>
<dbReference type="PANTHER" id="PTHR24082">
    <property type="entry name" value="NUCLEAR HORMONE RECEPTOR"/>
    <property type="match status" value="1"/>
</dbReference>
<proteinExistence type="predicted"/>
<reference evidence="12" key="1">
    <citation type="submission" date="2021-04" db="EMBL/GenBank/DDBJ databases">
        <authorList>
            <consortium name="Molecular Ecology Group"/>
        </authorList>
    </citation>
    <scope>NUCLEOTIDE SEQUENCE</scope>
</reference>
<feature type="region of interest" description="Disordered" evidence="9">
    <location>
        <begin position="558"/>
        <end position="589"/>
    </location>
</feature>
<dbReference type="PROSITE" id="PS51030">
    <property type="entry name" value="NUCLEAR_REC_DBD_2"/>
    <property type="match status" value="1"/>
</dbReference>
<keyword evidence="5" id="KW-0238">DNA-binding</keyword>
<feature type="compositionally biased region" description="Low complexity" evidence="9">
    <location>
        <begin position="346"/>
        <end position="364"/>
    </location>
</feature>
<dbReference type="AlphaFoldDB" id="A0A8S3ZQU1"/>
<evidence type="ECO:0000256" key="7">
    <source>
        <dbReference type="ARBA" id="ARBA00023170"/>
    </source>
</evidence>
<dbReference type="Proteomes" id="UP000678393">
    <property type="component" value="Unassembled WGS sequence"/>
</dbReference>
<dbReference type="InterPro" id="IPR035500">
    <property type="entry name" value="NHR-like_dom_sf"/>
</dbReference>
<dbReference type="PROSITE" id="PS00031">
    <property type="entry name" value="NUCLEAR_REC_DBD_1"/>
    <property type="match status" value="1"/>
</dbReference>
<keyword evidence="1" id="KW-0479">Metal-binding</keyword>
<dbReference type="CDD" id="cd06916">
    <property type="entry name" value="NR_DBD_like"/>
    <property type="match status" value="1"/>
</dbReference>
<keyword evidence="3" id="KW-0862">Zinc</keyword>
<accession>A0A8S3ZQU1</accession>
<dbReference type="InterPro" id="IPR050234">
    <property type="entry name" value="Nuclear_hormone_rcpt_NR1"/>
</dbReference>
<evidence type="ECO:0000259" key="10">
    <source>
        <dbReference type="PROSITE" id="PS51030"/>
    </source>
</evidence>
<evidence type="ECO:0000256" key="6">
    <source>
        <dbReference type="ARBA" id="ARBA00023163"/>
    </source>
</evidence>
<dbReference type="SUPFAM" id="SSF57716">
    <property type="entry name" value="Glucocorticoid receptor-like (DNA-binding domain)"/>
    <property type="match status" value="1"/>
</dbReference>
<protein>
    <submittedName>
        <fullName evidence="12">Uncharacterized protein</fullName>
    </submittedName>
</protein>
<feature type="domain" description="NR LBD" evidence="11">
    <location>
        <begin position="600"/>
        <end position="836"/>
    </location>
</feature>
<keyword evidence="2" id="KW-0863">Zinc-finger</keyword>
<dbReference type="OrthoDB" id="6160808at2759"/>
<evidence type="ECO:0000313" key="13">
    <source>
        <dbReference type="Proteomes" id="UP000678393"/>
    </source>
</evidence>
<dbReference type="Gene3D" id="3.30.50.10">
    <property type="entry name" value="Erythroid Transcription Factor GATA-1, subunit A"/>
    <property type="match status" value="1"/>
</dbReference>
<dbReference type="PROSITE" id="PS51843">
    <property type="entry name" value="NR_LBD"/>
    <property type="match status" value="1"/>
</dbReference>
<keyword evidence="8" id="KW-0539">Nucleus</keyword>
<feature type="region of interest" description="Disordered" evidence="9">
    <location>
        <begin position="322"/>
        <end position="364"/>
    </location>
</feature>
<dbReference type="EMBL" id="CAJHNH020004891">
    <property type="protein sequence ID" value="CAG5131857.1"/>
    <property type="molecule type" value="Genomic_DNA"/>
</dbReference>